<dbReference type="SMART" id="SM00448">
    <property type="entry name" value="REC"/>
    <property type="match status" value="1"/>
</dbReference>
<dbReference type="Pfam" id="PF00072">
    <property type="entry name" value="Response_reg"/>
    <property type="match status" value="1"/>
</dbReference>
<keyword evidence="9" id="KW-1185">Reference proteome</keyword>
<dbReference type="InterPro" id="IPR001789">
    <property type="entry name" value="Sig_transdc_resp-reg_receiver"/>
</dbReference>
<gene>
    <name evidence="8" type="primary">txxe 2007</name>
    <name evidence="8" type="ORF">TXXE_09680</name>
</gene>
<reference evidence="8 9" key="1">
    <citation type="submission" date="2021-04" db="EMBL/GenBank/DDBJ databases">
        <authorList>
            <person name="Rakotoarivonina H."/>
        </authorList>
    </citation>
    <scope>NUCLEOTIDE SEQUENCE [LARGE SCALE GENOMIC DNA]</scope>
    <source>
        <strain evidence="8 9">XE</strain>
    </source>
</reference>
<evidence type="ECO:0000259" key="7">
    <source>
        <dbReference type="PROSITE" id="PS50110"/>
    </source>
</evidence>
<dbReference type="EMBL" id="CAJRAY010000043">
    <property type="protein sequence ID" value="CAG5086200.1"/>
    <property type="molecule type" value="Genomic_DNA"/>
</dbReference>
<keyword evidence="2" id="KW-0238">DNA-binding</keyword>
<evidence type="ECO:0000256" key="3">
    <source>
        <dbReference type="ARBA" id="ARBA00023163"/>
    </source>
</evidence>
<dbReference type="Gene3D" id="1.10.10.60">
    <property type="entry name" value="Homeodomain-like"/>
    <property type="match status" value="2"/>
</dbReference>
<evidence type="ECO:0000256" key="2">
    <source>
        <dbReference type="ARBA" id="ARBA00023125"/>
    </source>
</evidence>
<organism evidence="8 9">
    <name type="scientific">Thermobacillus xylanilyticus</name>
    <dbReference type="NCBI Taxonomy" id="76633"/>
    <lineage>
        <taxon>Bacteria</taxon>
        <taxon>Bacillati</taxon>
        <taxon>Bacillota</taxon>
        <taxon>Bacilli</taxon>
        <taxon>Bacillales</taxon>
        <taxon>Paenibacillaceae</taxon>
        <taxon>Thermobacillus</taxon>
    </lineage>
</organism>
<evidence type="ECO:0000259" key="6">
    <source>
        <dbReference type="PROSITE" id="PS01124"/>
    </source>
</evidence>
<accession>A0ABN7RUL9</accession>
<dbReference type="InterPro" id="IPR011006">
    <property type="entry name" value="CheY-like_superfamily"/>
</dbReference>
<evidence type="ECO:0000256" key="5">
    <source>
        <dbReference type="SAM" id="MobiDB-lite"/>
    </source>
</evidence>
<dbReference type="SMART" id="SM00342">
    <property type="entry name" value="HTH_ARAC"/>
    <property type="match status" value="1"/>
</dbReference>
<comment type="caution">
    <text evidence="8">The sequence shown here is derived from an EMBL/GenBank/DDBJ whole genome shotgun (WGS) entry which is preliminary data.</text>
</comment>
<name>A0ABN7RUL9_THEXY</name>
<feature type="region of interest" description="Disordered" evidence="5">
    <location>
        <begin position="127"/>
        <end position="179"/>
    </location>
</feature>
<evidence type="ECO:0000256" key="4">
    <source>
        <dbReference type="PROSITE-ProRule" id="PRU00169"/>
    </source>
</evidence>
<proteinExistence type="predicted"/>
<dbReference type="SUPFAM" id="SSF46689">
    <property type="entry name" value="Homeodomain-like"/>
    <property type="match status" value="2"/>
</dbReference>
<dbReference type="PROSITE" id="PS01124">
    <property type="entry name" value="HTH_ARAC_FAMILY_2"/>
    <property type="match status" value="1"/>
</dbReference>
<dbReference type="InterPro" id="IPR018060">
    <property type="entry name" value="HTH_AraC"/>
</dbReference>
<dbReference type="InterPro" id="IPR020449">
    <property type="entry name" value="Tscrpt_reg_AraC-type_HTH"/>
</dbReference>
<keyword evidence="3" id="KW-0804">Transcription</keyword>
<keyword evidence="1" id="KW-0805">Transcription regulation</keyword>
<evidence type="ECO:0000313" key="9">
    <source>
        <dbReference type="Proteomes" id="UP000681526"/>
    </source>
</evidence>
<dbReference type="RefSeq" id="WP_213484450.1">
    <property type="nucleotide sequence ID" value="NZ_CAJRAY010000043.1"/>
</dbReference>
<dbReference type="PANTHER" id="PTHR43280:SF10">
    <property type="entry name" value="REGULATORY PROTEIN POCR"/>
    <property type="match status" value="1"/>
</dbReference>
<protein>
    <submittedName>
        <fullName evidence="8">Two component transcriptional regulator, AraC family</fullName>
    </submittedName>
</protein>
<dbReference type="Pfam" id="PF12833">
    <property type="entry name" value="HTH_18"/>
    <property type="match status" value="1"/>
</dbReference>
<dbReference type="CDD" id="cd17536">
    <property type="entry name" value="REC_YesN-like"/>
    <property type="match status" value="1"/>
</dbReference>
<evidence type="ECO:0000256" key="1">
    <source>
        <dbReference type="ARBA" id="ARBA00023015"/>
    </source>
</evidence>
<dbReference type="InterPro" id="IPR009057">
    <property type="entry name" value="Homeodomain-like_sf"/>
</dbReference>
<sequence>MAEPIGVLVADDEPRQRRGLAALIRSLRPGYRVYEAKNGKEALKLVRESAPEIVFTDIQMPLASGLEFLEAVGRLQQAQPKVVLVSVYSEFSYAQQALRLGAKDYLLKPVRPEQLSDVLEKLEKQLHREQARSAGGRRTHPAGWPEPAGGAAGLSGPEPDAGARDAAASVQQREAEPESLASRLYGEHLLYKWMTAGDLTGCERAEWERRFRMAGRGCVLVLETAEPAGAASDSAGGKPAHPAEWRGMLRQTALRALAAHADAAAAAPEHEPRRLYIAAAWKDGCRSDEAIGKLREAVQRLARLYGRTVGAGIGRETPQLEREAHASCRSALEALDRLFYAPPGTWLAADAAGAAERREERAPLDAVRDADALELAAAACDEPRAAELLTASLERIAASGTPPMRAKLAAAQLLLGCMKRTESALDEADSRELSERIERQIMACPSWAEVKAAAELLLRDLIGRLKVSRQSRSELIMRKCREYIDAHLHESLGLESVAQRFYYNPSYFSILFKQHAGMPFSEYLVQTRMRKARELLLQTNLRVADIARRVGYRDTKYFNKVFRKMFLCSPDEFRRMFALRMEAGDG</sequence>
<dbReference type="PANTHER" id="PTHR43280">
    <property type="entry name" value="ARAC-FAMILY TRANSCRIPTIONAL REGULATOR"/>
    <property type="match status" value="1"/>
</dbReference>
<feature type="domain" description="Response regulatory" evidence="7">
    <location>
        <begin position="6"/>
        <end position="123"/>
    </location>
</feature>
<evidence type="ECO:0000313" key="8">
    <source>
        <dbReference type="EMBL" id="CAG5086200.1"/>
    </source>
</evidence>
<feature type="modified residue" description="4-aspartylphosphate" evidence="4">
    <location>
        <position position="57"/>
    </location>
</feature>
<dbReference type="PRINTS" id="PR00032">
    <property type="entry name" value="HTHARAC"/>
</dbReference>
<dbReference type="Gene3D" id="3.40.50.2300">
    <property type="match status" value="1"/>
</dbReference>
<dbReference type="PROSITE" id="PS50110">
    <property type="entry name" value="RESPONSE_REGULATORY"/>
    <property type="match status" value="1"/>
</dbReference>
<dbReference type="Proteomes" id="UP000681526">
    <property type="component" value="Unassembled WGS sequence"/>
</dbReference>
<dbReference type="SUPFAM" id="SSF52172">
    <property type="entry name" value="CheY-like"/>
    <property type="match status" value="1"/>
</dbReference>
<feature type="domain" description="HTH araC/xylS-type" evidence="6">
    <location>
        <begin position="478"/>
        <end position="576"/>
    </location>
</feature>
<keyword evidence="4" id="KW-0597">Phosphoprotein</keyword>